<evidence type="ECO:0000256" key="1">
    <source>
        <dbReference type="SAM" id="MobiDB-lite"/>
    </source>
</evidence>
<dbReference type="RefSeq" id="WP_326760789.1">
    <property type="nucleotide sequence ID" value="NZ_CP109135.1"/>
</dbReference>
<organism evidence="3 4">
    <name type="scientific">Streptomyces phaeochromogenes</name>
    <dbReference type="NCBI Taxonomy" id="1923"/>
    <lineage>
        <taxon>Bacteria</taxon>
        <taxon>Bacillati</taxon>
        <taxon>Actinomycetota</taxon>
        <taxon>Actinomycetes</taxon>
        <taxon>Kitasatosporales</taxon>
        <taxon>Streptomycetaceae</taxon>
        <taxon>Streptomyces</taxon>
        <taxon>Streptomyces phaeochromogenes group</taxon>
    </lineage>
</organism>
<dbReference type="PANTHER" id="PTHR35525:SF3">
    <property type="entry name" value="BLL6575 PROTEIN"/>
    <property type="match status" value="1"/>
</dbReference>
<dbReference type="Pfam" id="PF11706">
    <property type="entry name" value="zf-CGNR"/>
    <property type="match status" value="1"/>
</dbReference>
<feature type="domain" description="Zinc finger CGNR" evidence="2">
    <location>
        <begin position="158"/>
        <end position="195"/>
    </location>
</feature>
<evidence type="ECO:0000313" key="4">
    <source>
        <dbReference type="Proteomes" id="UP001340816"/>
    </source>
</evidence>
<dbReference type="InterPro" id="IPR021005">
    <property type="entry name" value="Znf_CGNR"/>
</dbReference>
<dbReference type="Gene3D" id="1.10.3300.10">
    <property type="entry name" value="Jann2411-like domain"/>
    <property type="match status" value="1"/>
</dbReference>
<sequence>MAALTDDWSTRHSVLANAWRTAALINALSGTGDREPQPKPAAEAAAGEAVAVAEVLREYGESEPVELTPDDVVRMRVAALLLREVFAAEDVDAAAAALNRLLAEQTGPLRLTSHGGSAPWHPHLDSHDDAPWDEWFLTSSCLALTVLLWDHQRPPGGLCASLACRNVYITSGPGPARRYCSRRCATRERVAAHRRGQRATDTKSHSDSGSGNS</sequence>
<evidence type="ECO:0000313" key="3">
    <source>
        <dbReference type="EMBL" id="WSD17898.1"/>
    </source>
</evidence>
<protein>
    <submittedName>
        <fullName evidence="3">CGNR zinc finger domain-containing protein</fullName>
    </submittedName>
</protein>
<proteinExistence type="predicted"/>
<accession>A0ABZ1HJZ1</accession>
<dbReference type="SUPFAM" id="SSF160904">
    <property type="entry name" value="Jann2411-like"/>
    <property type="match status" value="1"/>
</dbReference>
<evidence type="ECO:0000259" key="2">
    <source>
        <dbReference type="Pfam" id="PF11706"/>
    </source>
</evidence>
<dbReference type="Proteomes" id="UP001340816">
    <property type="component" value="Chromosome"/>
</dbReference>
<reference evidence="3 4" key="1">
    <citation type="submission" date="2022-10" db="EMBL/GenBank/DDBJ databases">
        <title>The complete genomes of actinobacterial strains from the NBC collection.</title>
        <authorList>
            <person name="Joergensen T.S."/>
            <person name="Alvarez Arevalo M."/>
            <person name="Sterndorff E.B."/>
            <person name="Faurdal D."/>
            <person name="Vuksanovic O."/>
            <person name="Mourched A.-S."/>
            <person name="Charusanti P."/>
            <person name="Shaw S."/>
            <person name="Blin K."/>
            <person name="Weber T."/>
        </authorList>
    </citation>
    <scope>NUCLEOTIDE SEQUENCE [LARGE SCALE GENOMIC DNA]</scope>
    <source>
        <strain evidence="3 4">NBC 01752</strain>
    </source>
</reference>
<dbReference type="InterPro" id="IPR010852">
    <property type="entry name" value="ABATE"/>
</dbReference>
<dbReference type="EMBL" id="CP109135">
    <property type="protein sequence ID" value="WSD17898.1"/>
    <property type="molecule type" value="Genomic_DNA"/>
</dbReference>
<dbReference type="InterPro" id="IPR023286">
    <property type="entry name" value="ABATE_dom_sf"/>
</dbReference>
<gene>
    <name evidence="3" type="ORF">OHB35_34320</name>
</gene>
<dbReference type="PANTHER" id="PTHR35525">
    <property type="entry name" value="BLL6575 PROTEIN"/>
    <property type="match status" value="1"/>
</dbReference>
<name>A0ABZ1HJZ1_STRPH</name>
<keyword evidence="4" id="KW-1185">Reference proteome</keyword>
<feature type="region of interest" description="Disordered" evidence="1">
    <location>
        <begin position="191"/>
        <end position="213"/>
    </location>
</feature>